<dbReference type="Gene3D" id="3.40.30.10">
    <property type="entry name" value="Glutaredoxin"/>
    <property type="match status" value="1"/>
</dbReference>
<name>A0A2Z4XXP6_9GAMM</name>
<evidence type="ECO:0000313" key="4">
    <source>
        <dbReference type="EMBL" id="QIW11606.1"/>
    </source>
</evidence>
<protein>
    <submittedName>
        <fullName evidence="3">Arsenate reductase</fullName>
    </submittedName>
</protein>
<reference evidence="3 5" key="1">
    <citation type="submission" date="2017-06" db="EMBL/GenBank/DDBJ databases">
        <title>Complete genome of Francisella adeliensis.</title>
        <authorList>
            <person name="Vallesi A."/>
            <person name="Sjodin A."/>
        </authorList>
    </citation>
    <scope>NUCLEOTIDE SEQUENCE [LARGE SCALE GENOMIC DNA]</scope>
    <source>
        <strain evidence="3 5">FDC440</strain>
    </source>
</reference>
<evidence type="ECO:0000313" key="3">
    <source>
        <dbReference type="EMBL" id="AXA33378.1"/>
    </source>
</evidence>
<dbReference type="SUPFAM" id="SSF52833">
    <property type="entry name" value="Thioredoxin-like"/>
    <property type="match status" value="1"/>
</dbReference>
<keyword evidence="6" id="KW-1185">Reference proteome</keyword>
<evidence type="ECO:0000313" key="6">
    <source>
        <dbReference type="Proteomes" id="UP000681131"/>
    </source>
</evidence>
<dbReference type="RefSeq" id="WP_112869551.1">
    <property type="nucleotide sequence ID" value="NZ_CP021781.1"/>
</dbReference>
<dbReference type="Pfam" id="PF03960">
    <property type="entry name" value="ArsC"/>
    <property type="match status" value="1"/>
</dbReference>
<dbReference type="EMBL" id="CP021781">
    <property type="protein sequence ID" value="AXA33378.1"/>
    <property type="molecule type" value="Genomic_DNA"/>
</dbReference>
<reference evidence="4 6" key="2">
    <citation type="submission" date="2019-08" db="EMBL/GenBank/DDBJ databases">
        <title>Complete genome sequences of Francisella adeliensis (FSC1325 and FSC1326).</title>
        <authorList>
            <person name="Ohrman C."/>
            <person name="Uneklint I."/>
            <person name="Vallesi A."/>
            <person name="Karlsson L."/>
            <person name="Sjodin A."/>
        </authorList>
    </citation>
    <scope>NUCLEOTIDE SEQUENCE [LARGE SCALE GENOMIC DNA]</scope>
    <source>
        <strain evidence="4 6">FSC1325</strain>
    </source>
</reference>
<dbReference type="EMBL" id="CP043424">
    <property type="protein sequence ID" value="QIW11606.1"/>
    <property type="molecule type" value="Genomic_DNA"/>
</dbReference>
<gene>
    <name evidence="3" type="ORF">CDH04_02645</name>
    <name evidence="4" type="ORF">FZC43_02645</name>
</gene>
<dbReference type="InterPro" id="IPR036249">
    <property type="entry name" value="Thioredoxin-like_sf"/>
</dbReference>
<accession>A0A2Z4XXP6</accession>
<sequence length="115" mass="13370">MKIYHNPKCSKSRQAKKTLDEKAIDYTTHLYLNDPLSQEDLQGLLGKLGLNIKDIIRTKEAIWKENFKDGVYSDQELIKILADNPRLLERPIIEHKDFAVVARSDEKITEILNTY</sequence>
<organism evidence="3 5">
    <name type="scientific">Francisella adeliensis</name>
    <dbReference type="NCBI Taxonomy" id="2007306"/>
    <lineage>
        <taxon>Bacteria</taxon>
        <taxon>Pseudomonadati</taxon>
        <taxon>Pseudomonadota</taxon>
        <taxon>Gammaproteobacteria</taxon>
        <taxon>Thiotrichales</taxon>
        <taxon>Francisellaceae</taxon>
        <taxon>Francisella</taxon>
    </lineage>
</organism>
<evidence type="ECO:0000256" key="1">
    <source>
        <dbReference type="ARBA" id="ARBA00007198"/>
    </source>
</evidence>
<evidence type="ECO:0000313" key="5">
    <source>
        <dbReference type="Proteomes" id="UP000251120"/>
    </source>
</evidence>
<dbReference type="Proteomes" id="UP000251120">
    <property type="component" value="Chromosome"/>
</dbReference>
<dbReference type="KEGG" id="fad:CDH04_02645"/>
<proteinExistence type="inferred from homology"/>
<dbReference type="PANTHER" id="PTHR30041">
    <property type="entry name" value="ARSENATE REDUCTASE"/>
    <property type="match status" value="1"/>
</dbReference>
<dbReference type="PROSITE" id="PS51353">
    <property type="entry name" value="ARSC"/>
    <property type="match status" value="1"/>
</dbReference>
<dbReference type="InterPro" id="IPR006660">
    <property type="entry name" value="Arsenate_reductase-like"/>
</dbReference>
<dbReference type="AlphaFoldDB" id="A0A2Z4XXP6"/>
<evidence type="ECO:0000256" key="2">
    <source>
        <dbReference type="PROSITE-ProRule" id="PRU01282"/>
    </source>
</evidence>
<comment type="similarity">
    <text evidence="1 2">Belongs to the ArsC family.</text>
</comment>
<dbReference type="PANTHER" id="PTHR30041:SF4">
    <property type="entry name" value="ARSENATE REDUCTASE"/>
    <property type="match status" value="1"/>
</dbReference>
<dbReference type="OrthoDB" id="9790554at2"/>
<dbReference type="Proteomes" id="UP000681131">
    <property type="component" value="Chromosome"/>
</dbReference>